<dbReference type="AlphaFoldDB" id="A0A1M7Z334"/>
<dbReference type="RefSeq" id="WP_073569713.1">
    <property type="nucleotide sequence ID" value="NZ_FRXN01000001.1"/>
</dbReference>
<dbReference type="PANTHER" id="PTHR30273:SF2">
    <property type="entry name" value="PROTEIN FECR"/>
    <property type="match status" value="1"/>
</dbReference>
<proteinExistence type="predicted"/>
<dbReference type="Pfam" id="PF16344">
    <property type="entry name" value="FecR_C"/>
    <property type="match status" value="1"/>
</dbReference>
<dbReference type="OrthoDB" id="1452822at2"/>
<accession>A0A1M7Z334</accession>
<dbReference type="FunFam" id="2.60.120.1440:FF:000001">
    <property type="entry name" value="Putative anti-sigma factor"/>
    <property type="match status" value="1"/>
</dbReference>
<keyword evidence="1" id="KW-1133">Transmembrane helix</keyword>
<evidence type="ECO:0000256" key="1">
    <source>
        <dbReference type="SAM" id="Phobius"/>
    </source>
</evidence>
<gene>
    <name evidence="4" type="ORF">SAMN04488108_0003</name>
</gene>
<evidence type="ECO:0000259" key="2">
    <source>
        <dbReference type="Pfam" id="PF04773"/>
    </source>
</evidence>
<dbReference type="STRING" id="1073327.SAMN04488108_0003"/>
<keyword evidence="5" id="KW-1185">Reference proteome</keyword>
<dbReference type="InterPro" id="IPR012373">
    <property type="entry name" value="Ferrdict_sens_TM"/>
</dbReference>
<feature type="domain" description="Protein FecR C-terminal" evidence="3">
    <location>
        <begin position="328"/>
        <end position="394"/>
    </location>
</feature>
<dbReference type="Gene3D" id="3.55.50.30">
    <property type="match status" value="1"/>
</dbReference>
<dbReference type="GO" id="GO:0016989">
    <property type="term" value="F:sigma factor antagonist activity"/>
    <property type="evidence" value="ECO:0007669"/>
    <property type="project" value="TreeGrafter"/>
</dbReference>
<protein>
    <submittedName>
        <fullName evidence="4">FecR family protein</fullName>
    </submittedName>
</protein>
<organism evidence="4 5">
    <name type="scientific">Algoriphagus zhangzhouensis</name>
    <dbReference type="NCBI Taxonomy" id="1073327"/>
    <lineage>
        <taxon>Bacteria</taxon>
        <taxon>Pseudomonadati</taxon>
        <taxon>Bacteroidota</taxon>
        <taxon>Cytophagia</taxon>
        <taxon>Cytophagales</taxon>
        <taxon>Cyclobacteriaceae</taxon>
        <taxon>Algoriphagus</taxon>
    </lineage>
</organism>
<dbReference type="InterPro" id="IPR032508">
    <property type="entry name" value="FecR_C"/>
</dbReference>
<dbReference type="EMBL" id="FRXN01000001">
    <property type="protein sequence ID" value="SHO59368.1"/>
    <property type="molecule type" value="Genomic_DNA"/>
</dbReference>
<evidence type="ECO:0000313" key="4">
    <source>
        <dbReference type="EMBL" id="SHO59368.1"/>
    </source>
</evidence>
<evidence type="ECO:0000259" key="3">
    <source>
        <dbReference type="Pfam" id="PF16344"/>
    </source>
</evidence>
<keyword evidence="1" id="KW-0472">Membrane</keyword>
<dbReference type="Pfam" id="PF04773">
    <property type="entry name" value="FecR"/>
    <property type="match status" value="1"/>
</dbReference>
<dbReference type="PANTHER" id="PTHR30273">
    <property type="entry name" value="PERIPLASMIC SIGNAL SENSOR AND SIGMA FACTOR ACTIVATOR FECR-RELATED"/>
    <property type="match status" value="1"/>
</dbReference>
<evidence type="ECO:0000313" key="5">
    <source>
        <dbReference type="Proteomes" id="UP000184609"/>
    </source>
</evidence>
<feature type="transmembrane region" description="Helical" evidence="1">
    <location>
        <begin position="93"/>
        <end position="110"/>
    </location>
</feature>
<name>A0A1M7Z334_9BACT</name>
<dbReference type="Gene3D" id="2.60.120.1440">
    <property type="match status" value="1"/>
</dbReference>
<reference evidence="5" key="1">
    <citation type="submission" date="2016-12" db="EMBL/GenBank/DDBJ databases">
        <authorList>
            <person name="Varghese N."/>
            <person name="Submissions S."/>
        </authorList>
    </citation>
    <scope>NUCLEOTIDE SEQUENCE [LARGE SCALE GENOMIC DNA]</scope>
    <source>
        <strain evidence="5">DSM 25035</strain>
    </source>
</reference>
<dbReference type="InterPro" id="IPR006860">
    <property type="entry name" value="FecR"/>
</dbReference>
<feature type="domain" description="FecR protein" evidence="2">
    <location>
        <begin position="186"/>
        <end position="280"/>
    </location>
</feature>
<dbReference type="Proteomes" id="UP000184609">
    <property type="component" value="Unassembled WGS sequence"/>
</dbReference>
<sequence>MKDIRNQLKFAELIAGKILGSLSKEQKKVLKEWESDESNKKLEDDILNETSFSEWVEQREKVKTDQEWQVFLKNMQEKSAQTKVVSISIYRRIAAVAAVILVAVALYFSYQSIKSNSEGSYLSASEVNIQPGTQHAELILSDGLVVDLESQPADIKQGNISIANTQGLLSYNDEEDAEGVVSVMNTLRVPRGAEYKLEMSDGTVVWLNSETELSYSVPFTGDERRVSLIGEAYFDVAPNKEKPFIISSGNQEVKVLGTEFNVSAYQEDATITTTLVEGKVMVQSFESGTVAQEENLLPNEQLVYHKVGGDVVKKTVDTYPFVSWKEGKFSFRNEPLEKILQKLSRWYDVEVEFVDNSDKEMKFSGDLPRDINMSSILKIIEAETSIKIQTEDNKKLVVSK</sequence>
<keyword evidence="1" id="KW-0812">Transmembrane</keyword>